<evidence type="ECO:0000313" key="1">
    <source>
        <dbReference type="EMBL" id="CAN0057552.1"/>
    </source>
</evidence>
<accession>A0AC59YXE1</accession>
<evidence type="ECO:0000313" key="2">
    <source>
        <dbReference type="Proteomes" id="UP001162501"/>
    </source>
</evidence>
<dbReference type="Proteomes" id="UP001162501">
    <property type="component" value="Chromosome 21"/>
</dbReference>
<protein>
    <submittedName>
        <fullName evidence="1">Uncharacterized protein</fullName>
    </submittedName>
</protein>
<proteinExistence type="predicted"/>
<organism evidence="1 2">
    <name type="scientific">Rangifer tarandus platyrhynchus</name>
    <name type="common">Svalbard reindeer</name>
    <dbReference type="NCBI Taxonomy" id="3082113"/>
    <lineage>
        <taxon>Eukaryota</taxon>
        <taxon>Metazoa</taxon>
        <taxon>Chordata</taxon>
        <taxon>Craniata</taxon>
        <taxon>Vertebrata</taxon>
        <taxon>Euteleostomi</taxon>
        <taxon>Mammalia</taxon>
        <taxon>Eutheria</taxon>
        <taxon>Laurasiatheria</taxon>
        <taxon>Artiodactyla</taxon>
        <taxon>Ruminantia</taxon>
        <taxon>Pecora</taxon>
        <taxon>Cervidae</taxon>
        <taxon>Odocoileinae</taxon>
        <taxon>Rangifer</taxon>
    </lineage>
</organism>
<reference evidence="1" key="1">
    <citation type="submission" date="2023-05" db="EMBL/GenBank/DDBJ databases">
        <authorList>
            <consortium name="ELIXIR-Norway"/>
        </authorList>
    </citation>
    <scope>NUCLEOTIDE SEQUENCE</scope>
</reference>
<dbReference type="EMBL" id="OX596105">
    <property type="protein sequence ID" value="CAN0057552.1"/>
    <property type="molecule type" value="Genomic_DNA"/>
</dbReference>
<sequence>MPGAPLAARWSELAEEELGSCPPVPDRNQASSRGKGGLASLCRTRKAGSIQPGTDSHGVRSACGAGLCSRLLPSNSGRSCSLRVSSPPQTHRQCVQPLTSGPSAPGTGLPRRGGASREHRTHVTLSLSATPHGAAVFWAHGPLPGQRQGPAHRRWRVYSQPPVYSRKELPDSPAGVSKARVAGEQGWASIRFLQRS</sequence>
<reference evidence="1" key="2">
    <citation type="submission" date="2025-03" db="EMBL/GenBank/DDBJ databases">
        <authorList>
            <consortium name="ELIXIR-Norway"/>
            <consortium name="Elixir Norway"/>
        </authorList>
    </citation>
    <scope>NUCLEOTIDE SEQUENCE</scope>
</reference>
<name>A0AC59YXE1_RANTA</name>
<gene>
    <name evidence="1" type="ORF">MRATA1EN22A_LOCUS11387</name>
</gene>